<evidence type="ECO:0000256" key="1">
    <source>
        <dbReference type="SAM" id="MobiDB-lite"/>
    </source>
</evidence>
<proteinExistence type="predicted"/>
<comment type="caution">
    <text evidence="2">The sequence shown here is derived from an EMBL/GenBank/DDBJ whole genome shotgun (WGS) entry which is preliminary data.</text>
</comment>
<dbReference type="AlphaFoldDB" id="A0A9N9EN05"/>
<sequence length="76" mass="8665">MKYHRPFKINNYTNQLLLDNDNRKDQNSNSTSNNPYDSDFSNLSNSDLNGNSYGLLAKALSNNIEDNHISTKGQRN</sequence>
<organism evidence="2 3">
    <name type="scientific">Dentiscutata erythropus</name>
    <dbReference type="NCBI Taxonomy" id="1348616"/>
    <lineage>
        <taxon>Eukaryota</taxon>
        <taxon>Fungi</taxon>
        <taxon>Fungi incertae sedis</taxon>
        <taxon>Mucoromycota</taxon>
        <taxon>Glomeromycotina</taxon>
        <taxon>Glomeromycetes</taxon>
        <taxon>Diversisporales</taxon>
        <taxon>Gigasporaceae</taxon>
        <taxon>Dentiscutata</taxon>
    </lineage>
</organism>
<gene>
    <name evidence="2" type="ORF">DERYTH_LOCUS12119</name>
</gene>
<dbReference type="Proteomes" id="UP000789405">
    <property type="component" value="Unassembled WGS sequence"/>
</dbReference>
<evidence type="ECO:0000313" key="2">
    <source>
        <dbReference type="EMBL" id="CAG8686121.1"/>
    </source>
</evidence>
<keyword evidence="3" id="KW-1185">Reference proteome</keyword>
<accession>A0A9N9EN05</accession>
<dbReference type="EMBL" id="CAJVPY010007811">
    <property type="protein sequence ID" value="CAG8686121.1"/>
    <property type="molecule type" value="Genomic_DNA"/>
</dbReference>
<name>A0A9N9EN05_9GLOM</name>
<protein>
    <submittedName>
        <fullName evidence="2">14414_t:CDS:1</fullName>
    </submittedName>
</protein>
<reference evidence="2" key="1">
    <citation type="submission" date="2021-06" db="EMBL/GenBank/DDBJ databases">
        <authorList>
            <person name="Kallberg Y."/>
            <person name="Tangrot J."/>
            <person name="Rosling A."/>
        </authorList>
    </citation>
    <scope>NUCLEOTIDE SEQUENCE</scope>
    <source>
        <strain evidence="2">MA453B</strain>
    </source>
</reference>
<feature type="region of interest" description="Disordered" evidence="1">
    <location>
        <begin position="1"/>
        <end position="44"/>
    </location>
</feature>
<evidence type="ECO:0000313" key="3">
    <source>
        <dbReference type="Proteomes" id="UP000789405"/>
    </source>
</evidence>